<comment type="caution">
    <text evidence="1">The sequence shown here is derived from an EMBL/GenBank/DDBJ whole genome shotgun (WGS) entry which is preliminary data.</text>
</comment>
<reference evidence="1 2" key="1">
    <citation type="submission" date="2019-02" db="EMBL/GenBank/DDBJ databases">
        <title>Deep-cultivation of Planctomycetes and their phenomic and genomic characterization uncovers novel biology.</title>
        <authorList>
            <person name="Wiegand S."/>
            <person name="Jogler M."/>
            <person name="Boedeker C."/>
            <person name="Pinto D."/>
            <person name="Vollmers J."/>
            <person name="Rivas-Marin E."/>
            <person name="Kohn T."/>
            <person name="Peeters S.H."/>
            <person name="Heuer A."/>
            <person name="Rast P."/>
            <person name="Oberbeckmann S."/>
            <person name="Bunk B."/>
            <person name="Jeske O."/>
            <person name="Meyerdierks A."/>
            <person name="Storesund J.E."/>
            <person name="Kallscheuer N."/>
            <person name="Luecker S."/>
            <person name="Lage O.M."/>
            <person name="Pohl T."/>
            <person name="Merkel B.J."/>
            <person name="Hornburger P."/>
            <person name="Mueller R.-W."/>
            <person name="Bruemmer F."/>
            <person name="Labrenz M."/>
            <person name="Spormann A.M."/>
            <person name="Op Den Camp H."/>
            <person name="Overmann J."/>
            <person name="Amann R."/>
            <person name="Jetten M.S.M."/>
            <person name="Mascher T."/>
            <person name="Medema M.H."/>
            <person name="Devos D.P."/>
            <person name="Kaster A.-K."/>
            <person name="Ovreas L."/>
            <person name="Rohde M."/>
            <person name="Galperin M.Y."/>
            <person name="Jogler C."/>
        </authorList>
    </citation>
    <scope>NUCLEOTIDE SEQUENCE [LARGE SCALE GENOMIC DNA]</scope>
    <source>
        <strain evidence="1 2">Pla52n</strain>
    </source>
</reference>
<dbReference type="Proteomes" id="UP000320176">
    <property type="component" value="Unassembled WGS sequence"/>
</dbReference>
<proteinExistence type="predicted"/>
<dbReference type="AlphaFoldDB" id="A0A5C6AG40"/>
<dbReference type="RefSeq" id="WP_146521967.1">
    <property type="nucleotide sequence ID" value="NZ_CP151726.1"/>
</dbReference>
<protein>
    <submittedName>
        <fullName evidence="1">Uncharacterized protein</fullName>
    </submittedName>
</protein>
<dbReference type="OrthoDB" id="9809155at2"/>
<evidence type="ECO:0000313" key="1">
    <source>
        <dbReference type="EMBL" id="TWT98376.1"/>
    </source>
</evidence>
<organism evidence="1 2">
    <name type="scientific">Stieleria varia</name>
    <dbReference type="NCBI Taxonomy" id="2528005"/>
    <lineage>
        <taxon>Bacteria</taxon>
        <taxon>Pseudomonadati</taxon>
        <taxon>Planctomycetota</taxon>
        <taxon>Planctomycetia</taxon>
        <taxon>Pirellulales</taxon>
        <taxon>Pirellulaceae</taxon>
        <taxon>Stieleria</taxon>
    </lineage>
</organism>
<evidence type="ECO:0000313" key="2">
    <source>
        <dbReference type="Proteomes" id="UP000320176"/>
    </source>
</evidence>
<gene>
    <name evidence="1" type="ORF">Pla52n_48880</name>
</gene>
<accession>A0A5C6AG40</accession>
<name>A0A5C6AG40_9BACT</name>
<sequence length="66" mass="7442">MNVRLVDEVYFDIRTARDWYDGKSIGLGDEFAELFFSIVRGLPGVSLHHVREKGKGGFVAIGRTKD</sequence>
<keyword evidence="2" id="KW-1185">Reference proteome</keyword>
<dbReference type="EMBL" id="SJPN01000006">
    <property type="protein sequence ID" value="TWT98376.1"/>
    <property type="molecule type" value="Genomic_DNA"/>
</dbReference>